<sequence length="62" mass="7577">MYATTRFLLKWIIHQHCSCDYHHLSATTLSLYDLCARHYHTYRFHSFARSDYHTLCGRRAWI</sequence>
<dbReference type="KEGG" id="cci:CC1G_04902"/>
<accession>A8PFG5</accession>
<proteinExistence type="predicted"/>
<comment type="caution">
    <text evidence="1">The sequence shown here is derived from an EMBL/GenBank/DDBJ whole genome shotgun (WGS) entry which is preliminary data.</text>
</comment>
<dbReference type="Proteomes" id="UP000001861">
    <property type="component" value="Unassembled WGS sequence"/>
</dbReference>
<dbReference type="AlphaFoldDB" id="A8PFG5"/>
<dbReference type="GeneID" id="6017718"/>
<reference evidence="1 2" key="1">
    <citation type="journal article" date="2010" name="Proc. Natl. Acad. Sci. U.S.A.">
        <title>Insights into evolution of multicellular fungi from the assembled chromosomes of the mushroom Coprinopsis cinerea (Coprinus cinereus).</title>
        <authorList>
            <person name="Stajich J.E."/>
            <person name="Wilke S.K."/>
            <person name="Ahren D."/>
            <person name="Au C.H."/>
            <person name="Birren B.W."/>
            <person name="Borodovsky M."/>
            <person name="Burns C."/>
            <person name="Canback B."/>
            <person name="Casselton L.A."/>
            <person name="Cheng C.K."/>
            <person name="Deng J."/>
            <person name="Dietrich F.S."/>
            <person name="Fargo D.C."/>
            <person name="Farman M.L."/>
            <person name="Gathman A.C."/>
            <person name="Goldberg J."/>
            <person name="Guigo R."/>
            <person name="Hoegger P.J."/>
            <person name="Hooker J.B."/>
            <person name="Huggins A."/>
            <person name="James T.Y."/>
            <person name="Kamada T."/>
            <person name="Kilaru S."/>
            <person name="Kodira C."/>
            <person name="Kues U."/>
            <person name="Kupfer D."/>
            <person name="Kwan H.S."/>
            <person name="Lomsadze A."/>
            <person name="Li W."/>
            <person name="Lilly W.W."/>
            <person name="Ma L.J."/>
            <person name="Mackey A.J."/>
            <person name="Manning G."/>
            <person name="Martin F."/>
            <person name="Muraguchi H."/>
            <person name="Natvig D.O."/>
            <person name="Palmerini H."/>
            <person name="Ramesh M.A."/>
            <person name="Rehmeyer C.J."/>
            <person name="Roe B.A."/>
            <person name="Shenoy N."/>
            <person name="Stanke M."/>
            <person name="Ter-Hovhannisyan V."/>
            <person name="Tunlid A."/>
            <person name="Velagapudi R."/>
            <person name="Vision T.J."/>
            <person name="Zeng Q."/>
            <person name="Zolan M.E."/>
            <person name="Pukkila P.J."/>
        </authorList>
    </citation>
    <scope>NUCLEOTIDE SEQUENCE [LARGE SCALE GENOMIC DNA]</scope>
    <source>
        <strain evidence="2">Okayama-7 / 130 / ATCC MYA-4618 / FGSC 9003</strain>
    </source>
</reference>
<name>A8PFG5_COPC7</name>
<protein>
    <submittedName>
        <fullName evidence="1">Uncharacterized protein</fullName>
    </submittedName>
</protein>
<organism evidence="1 2">
    <name type="scientific">Coprinopsis cinerea (strain Okayama-7 / 130 / ATCC MYA-4618 / FGSC 9003)</name>
    <name type="common">Inky cap fungus</name>
    <name type="synonym">Hormographiella aspergillata</name>
    <dbReference type="NCBI Taxonomy" id="240176"/>
    <lineage>
        <taxon>Eukaryota</taxon>
        <taxon>Fungi</taxon>
        <taxon>Dikarya</taxon>
        <taxon>Basidiomycota</taxon>
        <taxon>Agaricomycotina</taxon>
        <taxon>Agaricomycetes</taxon>
        <taxon>Agaricomycetidae</taxon>
        <taxon>Agaricales</taxon>
        <taxon>Agaricineae</taxon>
        <taxon>Psathyrellaceae</taxon>
        <taxon>Coprinopsis</taxon>
    </lineage>
</organism>
<dbReference type="VEuPathDB" id="FungiDB:CC1G_04902"/>
<evidence type="ECO:0000313" key="1">
    <source>
        <dbReference type="EMBL" id="EAU80792.2"/>
    </source>
</evidence>
<evidence type="ECO:0000313" key="2">
    <source>
        <dbReference type="Proteomes" id="UP000001861"/>
    </source>
</evidence>
<dbReference type="RefSeq" id="XP_001841058.2">
    <property type="nucleotide sequence ID" value="XM_001841006.2"/>
</dbReference>
<dbReference type="HOGENOM" id="CLU_2904095_0_0_1"/>
<keyword evidence="2" id="KW-1185">Reference proteome</keyword>
<dbReference type="EMBL" id="AACS02000002">
    <property type="protein sequence ID" value="EAU80792.2"/>
    <property type="molecule type" value="Genomic_DNA"/>
</dbReference>
<dbReference type="InParanoid" id="A8PFG5"/>
<gene>
    <name evidence="1" type="ORF">CC1G_04902</name>
</gene>